<accession>A0A369JEX5</accession>
<dbReference type="InParanoid" id="A0A369JEX5"/>
<keyword evidence="2" id="KW-1185">Reference proteome</keyword>
<gene>
    <name evidence="1" type="ORF">Hypma_013225</name>
</gene>
<dbReference type="Proteomes" id="UP000076154">
    <property type="component" value="Unassembled WGS sequence"/>
</dbReference>
<name>A0A369JEX5_HYPMA</name>
<dbReference type="AlphaFoldDB" id="A0A369JEX5"/>
<comment type="caution">
    <text evidence="1">The sequence shown here is derived from an EMBL/GenBank/DDBJ whole genome shotgun (WGS) entry which is preliminary data.</text>
</comment>
<protein>
    <submittedName>
        <fullName evidence="1">Uncharacterized protein</fullName>
    </submittedName>
</protein>
<evidence type="ECO:0000313" key="2">
    <source>
        <dbReference type="Proteomes" id="UP000076154"/>
    </source>
</evidence>
<organism evidence="1 2">
    <name type="scientific">Hypsizygus marmoreus</name>
    <name type="common">White beech mushroom</name>
    <name type="synonym">Agaricus marmoreus</name>
    <dbReference type="NCBI Taxonomy" id="39966"/>
    <lineage>
        <taxon>Eukaryota</taxon>
        <taxon>Fungi</taxon>
        <taxon>Dikarya</taxon>
        <taxon>Basidiomycota</taxon>
        <taxon>Agaricomycotina</taxon>
        <taxon>Agaricomycetes</taxon>
        <taxon>Agaricomycetidae</taxon>
        <taxon>Agaricales</taxon>
        <taxon>Tricholomatineae</taxon>
        <taxon>Lyophyllaceae</taxon>
        <taxon>Hypsizygus</taxon>
    </lineage>
</organism>
<reference evidence="1" key="1">
    <citation type="submission" date="2018-04" db="EMBL/GenBank/DDBJ databases">
        <title>Whole genome sequencing of Hypsizygus marmoreus.</title>
        <authorList>
            <person name="Choi I.-G."/>
            <person name="Min B."/>
            <person name="Kim J.-G."/>
            <person name="Kim S."/>
            <person name="Oh Y.-L."/>
            <person name="Kong W.-S."/>
            <person name="Park H."/>
            <person name="Jeong J."/>
            <person name="Song E.-S."/>
        </authorList>
    </citation>
    <scope>NUCLEOTIDE SEQUENCE [LARGE SCALE GENOMIC DNA]</scope>
    <source>
        <strain evidence="1">51987-8</strain>
    </source>
</reference>
<dbReference type="EMBL" id="LUEZ02000076">
    <property type="protein sequence ID" value="RDB19750.1"/>
    <property type="molecule type" value="Genomic_DNA"/>
</dbReference>
<sequence length="303" mass="32653">MFQVCNDLRLANGDWKVQRLAVDIYSNWFRYQKEGIKQEVKNESDIIKGAKNKKNFADSAAEESITLVPSQVQPSTPQVSGTFDADLVVDSTKPSSLHAQATTSTLHPCKTDEEEATSETPEFELPNIGFSPPVNADVGPTPSPVMLPKPVTELSASSADLSAGCAAESEIPSTSLGAPTTTNGDDHQLTIITELLIKTDPSTLLYYLLTLSILLVKHALPLSNSKTLASPATTPSAPLFHYSPASNSELNLFGQDNCKTHGCVSKQAVKEAFDLLSPTEKQVWTDLCTARLAAKKNHKENVA</sequence>
<evidence type="ECO:0000313" key="1">
    <source>
        <dbReference type="EMBL" id="RDB19750.1"/>
    </source>
</evidence>
<proteinExistence type="predicted"/>
<dbReference type="OrthoDB" id="3069586at2759"/>